<comment type="caution">
    <text evidence="13">The sequence shown here is derived from an EMBL/GenBank/DDBJ whole genome shotgun (WGS) entry which is preliminary data.</text>
</comment>
<feature type="domain" description="Signal recognition particle SRP54 helical bundle" evidence="12">
    <location>
        <begin position="7"/>
        <end position="88"/>
    </location>
</feature>
<feature type="binding site" evidence="9">
    <location>
        <begin position="114"/>
        <end position="121"/>
    </location>
    <ligand>
        <name>GTP</name>
        <dbReference type="ChEBI" id="CHEBI:37565"/>
    </ligand>
</feature>
<accession>A0A9D1HK93</accession>
<dbReference type="PANTHER" id="PTHR43134">
    <property type="entry name" value="SIGNAL RECOGNITION PARTICLE RECEPTOR SUBUNIT ALPHA"/>
    <property type="match status" value="1"/>
</dbReference>
<dbReference type="GO" id="GO:0003924">
    <property type="term" value="F:GTPase activity"/>
    <property type="evidence" value="ECO:0007669"/>
    <property type="project" value="UniProtKB-UniRule"/>
</dbReference>
<feature type="domain" description="AAA+ ATPase" evidence="10">
    <location>
        <begin position="106"/>
        <end position="313"/>
    </location>
</feature>
<evidence type="ECO:0000256" key="3">
    <source>
        <dbReference type="ARBA" id="ARBA00022741"/>
    </source>
</evidence>
<feature type="binding site" evidence="9">
    <location>
        <begin position="260"/>
        <end position="263"/>
    </location>
    <ligand>
        <name>GTP</name>
        <dbReference type="ChEBI" id="CHEBI:37565"/>
    </ligand>
</feature>
<dbReference type="Gene3D" id="1.20.120.140">
    <property type="entry name" value="Signal recognition particle SRP54, nucleotide-binding domain"/>
    <property type="match status" value="1"/>
</dbReference>
<evidence type="ECO:0000256" key="8">
    <source>
        <dbReference type="ARBA" id="ARBA00048027"/>
    </source>
</evidence>
<dbReference type="AlphaFoldDB" id="A0A9D1HK93"/>
<feature type="binding site" evidence="9">
    <location>
        <begin position="196"/>
        <end position="200"/>
    </location>
    <ligand>
        <name>GTP</name>
        <dbReference type="ChEBI" id="CHEBI:37565"/>
    </ligand>
</feature>
<dbReference type="SUPFAM" id="SSF47364">
    <property type="entry name" value="Domain of the SRP/SRP receptor G-proteins"/>
    <property type="match status" value="1"/>
</dbReference>
<dbReference type="SMART" id="SM00963">
    <property type="entry name" value="SRP54_N"/>
    <property type="match status" value="1"/>
</dbReference>
<dbReference type="InterPro" id="IPR013822">
    <property type="entry name" value="Signal_recog_particl_SRP54_hlx"/>
</dbReference>
<reference evidence="13" key="1">
    <citation type="submission" date="2020-10" db="EMBL/GenBank/DDBJ databases">
        <authorList>
            <person name="Gilroy R."/>
        </authorList>
    </citation>
    <scope>NUCLEOTIDE SEQUENCE</scope>
    <source>
        <strain evidence="13">2830</strain>
    </source>
</reference>
<dbReference type="InterPro" id="IPR004390">
    <property type="entry name" value="SR_rcpt_FtsY"/>
</dbReference>
<dbReference type="Pfam" id="PF00448">
    <property type="entry name" value="SRP54"/>
    <property type="match status" value="1"/>
</dbReference>
<dbReference type="InterPro" id="IPR027417">
    <property type="entry name" value="P-loop_NTPase"/>
</dbReference>
<dbReference type="HAMAP" id="MF_00920">
    <property type="entry name" value="FtsY"/>
    <property type="match status" value="1"/>
</dbReference>
<keyword evidence="1 9" id="KW-1003">Cell membrane</keyword>
<keyword evidence="3 9" id="KW-0547">Nucleotide-binding</keyword>
<comment type="subunit">
    <text evidence="9">Part of the signal recognition particle protein translocation system, which is composed of SRP and FtsY.</text>
</comment>
<organism evidence="13 14">
    <name type="scientific">Candidatus Avidehalobacter gallistercoris</name>
    <dbReference type="NCBI Taxonomy" id="2840694"/>
    <lineage>
        <taxon>Bacteria</taxon>
        <taxon>Bacillati</taxon>
        <taxon>Bacillota</taxon>
        <taxon>Clostridia</taxon>
        <taxon>Eubacteriales</taxon>
        <taxon>Peptococcaceae</taxon>
        <taxon>Peptococcaceae incertae sedis</taxon>
        <taxon>Candidatus Avidehalobacter</taxon>
    </lineage>
</organism>
<reference evidence="13" key="2">
    <citation type="journal article" date="2021" name="PeerJ">
        <title>Extensive microbial diversity within the chicken gut microbiome revealed by metagenomics and culture.</title>
        <authorList>
            <person name="Gilroy R."/>
            <person name="Ravi A."/>
            <person name="Getino M."/>
            <person name="Pursley I."/>
            <person name="Horton D.L."/>
            <person name="Alikhan N.F."/>
            <person name="Baker D."/>
            <person name="Gharbi K."/>
            <person name="Hall N."/>
            <person name="Watson M."/>
            <person name="Adriaenssens E.M."/>
            <person name="Foster-Nyarko E."/>
            <person name="Jarju S."/>
            <person name="Secka A."/>
            <person name="Antonio M."/>
            <person name="Oren A."/>
            <person name="Chaudhuri R.R."/>
            <person name="La Ragione R."/>
            <person name="Hildebrand F."/>
            <person name="Pallen M.J."/>
        </authorList>
    </citation>
    <scope>NUCLEOTIDE SEQUENCE</scope>
    <source>
        <strain evidence="13">2830</strain>
    </source>
</reference>
<evidence type="ECO:0000256" key="9">
    <source>
        <dbReference type="HAMAP-Rule" id="MF_00920"/>
    </source>
</evidence>
<evidence type="ECO:0000256" key="2">
    <source>
        <dbReference type="ARBA" id="ARBA00022490"/>
    </source>
</evidence>
<dbReference type="NCBIfam" id="TIGR00064">
    <property type="entry name" value="ftsY"/>
    <property type="match status" value="1"/>
</dbReference>
<proteinExistence type="inferred from homology"/>
<dbReference type="FunFam" id="1.20.120.140:FF:000002">
    <property type="entry name" value="Signal recognition particle receptor FtsY"/>
    <property type="match status" value="1"/>
</dbReference>
<dbReference type="InterPro" id="IPR000897">
    <property type="entry name" value="SRP54_GTPase_dom"/>
</dbReference>
<dbReference type="SMART" id="SM00962">
    <property type="entry name" value="SRP54"/>
    <property type="match status" value="1"/>
</dbReference>
<evidence type="ECO:0000256" key="5">
    <source>
        <dbReference type="ARBA" id="ARBA00023134"/>
    </source>
</evidence>
<dbReference type="EMBL" id="DVMH01000009">
    <property type="protein sequence ID" value="HIU09881.1"/>
    <property type="molecule type" value="Genomic_DNA"/>
</dbReference>
<dbReference type="GO" id="GO:0005047">
    <property type="term" value="F:signal recognition particle binding"/>
    <property type="evidence" value="ECO:0007669"/>
    <property type="project" value="TreeGrafter"/>
</dbReference>
<comment type="similarity">
    <text evidence="9">Belongs to the GTP-binding SRP family. FtsY subfamily.</text>
</comment>
<comment type="function">
    <text evidence="9">Involved in targeting and insertion of nascent membrane proteins into the cytoplasmic membrane. Acts as a receptor for the complex formed by the signal recognition particle (SRP) and the ribosome-nascent chain (RNC).</text>
</comment>
<evidence type="ECO:0000313" key="14">
    <source>
        <dbReference type="Proteomes" id="UP000824124"/>
    </source>
</evidence>
<keyword evidence="7 9" id="KW-0675">Receptor</keyword>
<keyword evidence="4 9" id="KW-0378">Hydrolase</keyword>
<keyword evidence="6 9" id="KW-0472">Membrane</keyword>
<evidence type="ECO:0000259" key="12">
    <source>
        <dbReference type="SMART" id="SM00963"/>
    </source>
</evidence>
<dbReference type="GO" id="GO:0005737">
    <property type="term" value="C:cytoplasm"/>
    <property type="evidence" value="ECO:0007669"/>
    <property type="project" value="UniProtKB-SubCell"/>
</dbReference>
<dbReference type="SMART" id="SM00382">
    <property type="entry name" value="AAA"/>
    <property type="match status" value="1"/>
</dbReference>
<dbReference type="Gene3D" id="3.40.50.300">
    <property type="entry name" value="P-loop containing nucleotide triphosphate hydrolases"/>
    <property type="match status" value="1"/>
</dbReference>
<dbReference type="InterPro" id="IPR036225">
    <property type="entry name" value="SRP/SRP_N"/>
</dbReference>
<comment type="catalytic activity">
    <reaction evidence="8 9">
        <text>GTP + H2O = GDP + phosphate + H(+)</text>
        <dbReference type="Rhea" id="RHEA:19669"/>
        <dbReference type="ChEBI" id="CHEBI:15377"/>
        <dbReference type="ChEBI" id="CHEBI:15378"/>
        <dbReference type="ChEBI" id="CHEBI:37565"/>
        <dbReference type="ChEBI" id="CHEBI:43474"/>
        <dbReference type="ChEBI" id="CHEBI:58189"/>
        <dbReference type="EC" id="3.6.5.4"/>
    </reaction>
</comment>
<evidence type="ECO:0000256" key="7">
    <source>
        <dbReference type="ARBA" id="ARBA00023170"/>
    </source>
</evidence>
<name>A0A9D1HK93_9FIRM</name>
<keyword evidence="2 9" id="KW-0963">Cytoplasm</keyword>
<feature type="domain" description="SRP54-type proteins GTP-binding" evidence="11">
    <location>
        <begin position="107"/>
        <end position="308"/>
    </location>
</feature>
<gene>
    <name evidence="9 13" type="primary">ftsY</name>
    <name evidence="13" type="ORF">IAB00_01290</name>
</gene>
<dbReference type="Pfam" id="PF02881">
    <property type="entry name" value="SRP54_N"/>
    <property type="match status" value="1"/>
</dbReference>
<dbReference type="PANTHER" id="PTHR43134:SF1">
    <property type="entry name" value="SIGNAL RECOGNITION PARTICLE RECEPTOR SUBUNIT ALPHA"/>
    <property type="match status" value="1"/>
</dbReference>
<dbReference type="GO" id="GO:0005886">
    <property type="term" value="C:plasma membrane"/>
    <property type="evidence" value="ECO:0007669"/>
    <property type="project" value="UniProtKB-SubCell"/>
</dbReference>
<dbReference type="Proteomes" id="UP000824124">
    <property type="component" value="Unassembled WGS sequence"/>
</dbReference>
<evidence type="ECO:0000256" key="4">
    <source>
        <dbReference type="ARBA" id="ARBA00022801"/>
    </source>
</evidence>
<dbReference type="EC" id="3.6.5.4" evidence="9"/>
<dbReference type="GO" id="GO:0006614">
    <property type="term" value="P:SRP-dependent cotranslational protein targeting to membrane"/>
    <property type="evidence" value="ECO:0007669"/>
    <property type="project" value="InterPro"/>
</dbReference>
<dbReference type="InterPro" id="IPR003593">
    <property type="entry name" value="AAA+_ATPase"/>
</dbReference>
<evidence type="ECO:0000256" key="1">
    <source>
        <dbReference type="ARBA" id="ARBA00022475"/>
    </source>
</evidence>
<evidence type="ECO:0000259" key="11">
    <source>
        <dbReference type="SMART" id="SM00962"/>
    </source>
</evidence>
<dbReference type="GO" id="GO:0005525">
    <property type="term" value="F:GTP binding"/>
    <property type="evidence" value="ECO:0007669"/>
    <property type="project" value="UniProtKB-UniRule"/>
</dbReference>
<evidence type="ECO:0000256" key="6">
    <source>
        <dbReference type="ARBA" id="ARBA00023136"/>
    </source>
</evidence>
<protein>
    <recommendedName>
        <fullName evidence="9">Signal recognition particle receptor FtsY</fullName>
        <shortName evidence="9">SRP receptor</shortName>
        <ecNumber evidence="9">3.6.5.4</ecNumber>
    </recommendedName>
</protein>
<evidence type="ECO:0000259" key="10">
    <source>
        <dbReference type="SMART" id="SM00382"/>
    </source>
</evidence>
<dbReference type="SUPFAM" id="SSF52540">
    <property type="entry name" value="P-loop containing nucleoside triphosphate hydrolases"/>
    <property type="match status" value="1"/>
</dbReference>
<dbReference type="FunFam" id="3.40.50.300:FF:000053">
    <property type="entry name" value="Signal recognition particle receptor FtsY"/>
    <property type="match status" value="1"/>
</dbReference>
<dbReference type="InterPro" id="IPR042101">
    <property type="entry name" value="SRP54_N_sf"/>
</dbReference>
<keyword evidence="5 9" id="KW-0342">GTP-binding</keyword>
<sequence>MGFFDKLKQGLAKTRDDFNSKMASVFSLGRKIDEDFYEDLEETLIQADVGVQTSIELTERLRVREKKEHIHDVAELRLALQDEIVKILKGSEDGENKNRFLLKGGRLNIILVVGVNGAGKTTTIGKMANYYHMIGHKVLLAAADTFRAAAIEQLCAWGERAGVDVIRQAGGSDPGAVVFDACRAAVSRSCNILIVDTAGRLQNKTNLMEELKKINRIIEREAPDANVEVLLVLDAGTGQNAISQAKLFGEVVPLSGIILTKLDGTAKGGVVIGITNELNLPVKMIGVGEGIEDLREFVASDFAAALFADDNSEASNYDVVSNRDGD</sequence>
<evidence type="ECO:0000313" key="13">
    <source>
        <dbReference type="EMBL" id="HIU09881.1"/>
    </source>
</evidence>
<comment type="subcellular location">
    <subcellularLocation>
        <location evidence="9">Cell membrane</location>
        <topology evidence="9">Peripheral membrane protein</topology>
        <orientation evidence="9">Cytoplasmic side</orientation>
    </subcellularLocation>
    <subcellularLocation>
        <location evidence="9">Cytoplasm</location>
    </subcellularLocation>
</comment>